<gene>
    <name evidence="3" type="ORF">MEDL_18606</name>
</gene>
<dbReference type="GO" id="GO:0005634">
    <property type="term" value="C:nucleus"/>
    <property type="evidence" value="ECO:0007669"/>
    <property type="project" value="TreeGrafter"/>
</dbReference>
<sequence length="369" mass="42286">MKLQETASEEKKISPKRRSMRISRKSLSQSIIIAEPTKEASGKTEMLDDVFETNEKDEKAGNIEGTKDIKDNVEVVVHKTPLEDEGSVVPSEPSQENLTDDTEVNDENLHPSKRLTRSTKRRSFSSVEFAKPSADSVVLSAKRVANKKKRRKTVYDHTVVKSPEEWIKLLQDSPMVEMNRRTPRIKTPPPPALDFDLDLDELEENNPNKILNFSNCEDKENTPTVQDDQVVEMETNDVDQIEQQKTSPTTYDTQELQVDEVSTTQESEKMEEGNTEEHDVAYFRQLLKSQTERLNQLCQKWDDIDTTNLSEDVNGQLRTVVGQAQLLIAQRFKQFNGLVDNCEFKQGEKETTCTDLQGFWEMIYFQACT</sequence>
<feature type="compositionally biased region" description="Basic and acidic residues" evidence="2">
    <location>
        <begin position="36"/>
        <end position="45"/>
    </location>
</feature>
<dbReference type="GO" id="GO:0005737">
    <property type="term" value="C:cytoplasm"/>
    <property type="evidence" value="ECO:0007669"/>
    <property type="project" value="TreeGrafter"/>
</dbReference>
<dbReference type="GO" id="GO:0007346">
    <property type="term" value="P:regulation of mitotic cell cycle"/>
    <property type="evidence" value="ECO:0007669"/>
    <property type="project" value="TreeGrafter"/>
</dbReference>
<comment type="similarity">
    <text evidence="1">Belongs to the SAPAP family.</text>
</comment>
<organism evidence="3 4">
    <name type="scientific">Mytilus edulis</name>
    <name type="common">Blue mussel</name>
    <dbReference type="NCBI Taxonomy" id="6550"/>
    <lineage>
        <taxon>Eukaryota</taxon>
        <taxon>Metazoa</taxon>
        <taxon>Spiralia</taxon>
        <taxon>Lophotrochozoa</taxon>
        <taxon>Mollusca</taxon>
        <taxon>Bivalvia</taxon>
        <taxon>Autobranchia</taxon>
        <taxon>Pteriomorphia</taxon>
        <taxon>Mytilida</taxon>
        <taxon>Mytiloidea</taxon>
        <taxon>Mytilidae</taxon>
        <taxon>Mytilinae</taxon>
        <taxon>Mytilus</taxon>
    </lineage>
</organism>
<dbReference type="GO" id="GO:0023052">
    <property type="term" value="P:signaling"/>
    <property type="evidence" value="ECO:0007669"/>
    <property type="project" value="InterPro"/>
</dbReference>
<dbReference type="GO" id="GO:0051642">
    <property type="term" value="P:centrosome localization"/>
    <property type="evidence" value="ECO:0007669"/>
    <property type="project" value="TreeGrafter"/>
</dbReference>
<accession>A0A8S3RBD8</accession>
<dbReference type="Proteomes" id="UP000683360">
    <property type="component" value="Unassembled WGS sequence"/>
</dbReference>
<dbReference type="InterPro" id="IPR005026">
    <property type="entry name" value="SAPAP"/>
</dbReference>
<reference evidence="3" key="1">
    <citation type="submission" date="2021-03" db="EMBL/GenBank/DDBJ databases">
        <authorList>
            <person name="Bekaert M."/>
        </authorList>
    </citation>
    <scope>NUCLEOTIDE SEQUENCE</scope>
</reference>
<comment type="caution">
    <text evidence="3">The sequence shown here is derived from an EMBL/GenBank/DDBJ whole genome shotgun (WGS) entry which is preliminary data.</text>
</comment>
<dbReference type="OrthoDB" id="10023951at2759"/>
<dbReference type="GO" id="GO:0008017">
    <property type="term" value="F:microtubule binding"/>
    <property type="evidence" value="ECO:0007669"/>
    <property type="project" value="TreeGrafter"/>
</dbReference>
<protein>
    <submittedName>
        <fullName evidence="3">DLGAP5</fullName>
    </submittedName>
</protein>
<evidence type="ECO:0000256" key="1">
    <source>
        <dbReference type="ARBA" id="ARBA00008839"/>
    </source>
</evidence>
<dbReference type="EMBL" id="CAJPWZ010000938">
    <property type="protein sequence ID" value="CAG2204110.1"/>
    <property type="molecule type" value="Genomic_DNA"/>
</dbReference>
<evidence type="ECO:0000256" key="2">
    <source>
        <dbReference type="SAM" id="MobiDB-lite"/>
    </source>
</evidence>
<dbReference type="GO" id="GO:0051382">
    <property type="term" value="P:kinetochore assembly"/>
    <property type="evidence" value="ECO:0007669"/>
    <property type="project" value="TreeGrafter"/>
</dbReference>
<dbReference type="PANTHER" id="PTHR12353">
    <property type="entry name" value="DISKS LARGE-ASSOCIATED PROTEIN DAP SAP90/PSD-95-ASSOCIATED PROTEIN"/>
    <property type="match status" value="1"/>
</dbReference>
<name>A0A8S3RBD8_MYTED</name>
<keyword evidence="4" id="KW-1185">Reference proteome</keyword>
<evidence type="ECO:0000313" key="3">
    <source>
        <dbReference type="EMBL" id="CAG2204110.1"/>
    </source>
</evidence>
<dbReference type="PANTHER" id="PTHR12353:SF1">
    <property type="entry name" value="DISKS LARGE-ASSOCIATED PROTEIN 5"/>
    <property type="match status" value="1"/>
</dbReference>
<feature type="region of interest" description="Disordered" evidence="2">
    <location>
        <begin position="80"/>
        <end position="130"/>
    </location>
</feature>
<dbReference type="Pfam" id="PF03359">
    <property type="entry name" value="GKAP"/>
    <property type="match status" value="1"/>
</dbReference>
<feature type="compositionally biased region" description="Basic residues" evidence="2">
    <location>
        <begin position="14"/>
        <end position="24"/>
    </location>
</feature>
<feature type="compositionally biased region" description="Basic residues" evidence="2">
    <location>
        <begin position="111"/>
        <end position="123"/>
    </location>
</feature>
<feature type="region of interest" description="Disordered" evidence="2">
    <location>
        <begin position="1"/>
        <end position="45"/>
    </location>
</feature>
<dbReference type="AlphaFoldDB" id="A0A8S3RBD8"/>
<dbReference type="GO" id="GO:0007059">
    <property type="term" value="P:chromosome segregation"/>
    <property type="evidence" value="ECO:0007669"/>
    <property type="project" value="TreeGrafter"/>
</dbReference>
<proteinExistence type="inferred from homology"/>
<evidence type="ECO:0000313" key="4">
    <source>
        <dbReference type="Proteomes" id="UP000683360"/>
    </source>
</evidence>
<dbReference type="GO" id="GO:0007052">
    <property type="term" value="P:mitotic spindle organization"/>
    <property type="evidence" value="ECO:0007669"/>
    <property type="project" value="TreeGrafter"/>
</dbReference>
<dbReference type="GO" id="GO:0031616">
    <property type="term" value="C:spindle pole centrosome"/>
    <property type="evidence" value="ECO:0007669"/>
    <property type="project" value="TreeGrafter"/>
</dbReference>